<keyword evidence="3" id="KW-1185">Reference proteome</keyword>
<dbReference type="Pfam" id="PF02368">
    <property type="entry name" value="Big_2"/>
    <property type="match status" value="1"/>
</dbReference>
<sequence length="157" mass="15908">MAQAKETGREWTGNDSDEAFNAAGTVFGGNTLLDRLIDENGVQTKAEVATGTGGVLTVDINGTDVATTRDETIEVTDVTLNKASVSVKVGATTKLTAKVVPDTATNKAVTFKSSDETVATVAADGTVTGVKVGEAEITVTTADQGLTATAKVTVNAA</sequence>
<protein>
    <submittedName>
        <fullName evidence="2">Decoration protein</fullName>
    </submittedName>
</protein>
<dbReference type="Gene3D" id="2.60.40.1080">
    <property type="match status" value="1"/>
</dbReference>
<reference evidence="2 3" key="1">
    <citation type="journal article" date="2013" name="Genome Announc.">
        <title>Complete Genome of Acinetobacter baumannii N4-Like Podophage Presley.</title>
        <authorList>
            <person name="Farmer N.G."/>
            <person name="Wood T.L."/>
            <person name="Chamakura K.R."/>
            <person name="Kuty Everett G.F."/>
        </authorList>
    </citation>
    <scope>NUCLEOTIDE SEQUENCE [LARGE SCALE GENOMIC DNA]</scope>
</reference>
<evidence type="ECO:0000313" key="3">
    <source>
        <dbReference type="Proteomes" id="UP000017656"/>
    </source>
</evidence>
<dbReference type="EMBL" id="KF669658">
    <property type="protein sequence ID" value="AGY48114.1"/>
    <property type="molecule type" value="Genomic_DNA"/>
</dbReference>
<gene>
    <name evidence="2" type="ORF">Presley_47</name>
</gene>
<dbReference type="KEGG" id="vg:18504185"/>
<organism evidence="2 3">
    <name type="scientific">Acinetobacter phage Presley</name>
    <dbReference type="NCBI Taxonomy" id="1406780"/>
    <lineage>
        <taxon>Viruses</taxon>
        <taxon>Duplodnaviria</taxon>
        <taxon>Heunggongvirae</taxon>
        <taxon>Uroviricota</taxon>
        <taxon>Caudoviricetes</taxon>
        <taxon>Schitoviridae</taxon>
        <taxon>Presleyvirus</taxon>
        <taxon>Presleyvirus presley</taxon>
    </lineage>
</organism>
<accession>U5PW26</accession>
<dbReference type="GeneID" id="18504185"/>
<dbReference type="SUPFAM" id="SSF49373">
    <property type="entry name" value="Invasin/intimin cell-adhesion fragments"/>
    <property type="match status" value="1"/>
</dbReference>
<evidence type="ECO:0000259" key="1">
    <source>
        <dbReference type="SMART" id="SM00635"/>
    </source>
</evidence>
<dbReference type="InterPro" id="IPR008964">
    <property type="entry name" value="Invasin/intimin_cell_adhesion"/>
</dbReference>
<proteinExistence type="predicted"/>
<dbReference type="SMART" id="SM00635">
    <property type="entry name" value="BID_2"/>
    <property type="match status" value="1"/>
</dbReference>
<dbReference type="InterPro" id="IPR003343">
    <property type="entry name" value="Big_2"/>
</dbReference>
<dbReference type="RefSeq" id="YP_009007615.1">
    <property type="nucleotide sequence ID" value="NC_023581.1"/>
</dbReference>
<dbReference type="Proteomes" id="UP000017656">
    <property type="component" value="Segment"/>
</dbReference>
<evidence type="ECO:0000313" key="2">
    <source>
        <dbReference type="EMBL" id="AGY48114.1"/>
    </source>
</evidence>
<name>U5PW26_9CAUD</name>
<feature type="domain" description="BIG2" evidence="1">
    <location>
        <begin position="74"/>
        <end position="151"/>
    </location>
</feature>